<evidence type="ECO:0000313" key="3">
    <source>
        <dbReference type="Proteomes" id="UP000799764"/>
    </source>
</evidence>
<gene>
    <name evidence="2" type="ORF">P171DRAFT_455988</name>
</gene>
<reference evidence="2" key="1">
    <citation type="journal article" date="2020" name="Stud. Mycol.">
        <title>101 Dothideomycetes genomes: a test case for predicting lifestyles and emergence of pathogens.</title>
        <authorList>
            <person name="Haridas S."/>
            <person name="Albert R."/>
            <person name="Binder M."/>
            <person name="Bloem J."/>
            <person name="Labutti K."/>
            <person name="Salamov A."/>
            <person name="Andreopoulos B."/>
            <person name="Baker S."/>
            <person name="Barry K."/>
            <person name="Bills G."/>
            <person name="Bluhm B."/>
            <person name="Cannon C."/>
            <person name="Castanera R."/>
            <person name="Culley D."/>
            <person name="Daum C."/>
            <person name="Ezra D."/>
            <person name="Gonzalez J."/>
            <person name="Henrissat B."/>
            <person name="Kuo A."/>
            <person name="Liang C."/>
            <person name="Lipzen A."/>
            <person name="Lutzoni F."/>
            <person name="Magnuson J."/>
            <person name="Mondo S."/>
            <person name="Nolan M."/>
            <person name="Ohm R."/>
            <person name="Pangilinan J."/>
            <person name="Park H.-J."/>
            <person name="Ramirez L."/>
            <person name="Alfaro M."/>
            <person name="Sun H."/>
            <person name="Tritt A."/>
            <person name="Yoshinaga Y."/>
            <person name="Zwiers L.-H."/>
            <person name="Turgeon B."/>
            <person name="Goodwin S."/>
            <person name="Spatafora J."/>
            <person name="Crous P."/>
            <person name="Grigoriev I."/>
        </authorList>
    </citation>
    <scope>NUCLEOTIDE SEQUENCE</scope>
    <source>
        <strain evidence="2">CBS 690.94</strain>
    </source>
</reference>
<sequence length="336" mass="35301">MVTTHYIIILSGIAAIAMAQDPFYMCTESKCEHCPSSVASTGTGYPNCVVYNAEDVFANQGYNGSEGGGYTVYFDVQAHDTGCATIIKSPAGTDIQGCGAVIGAFHQPACALLNIESSFMVQSCCGRACDSAGAKMIRGIGPMGAVRSVSLDGHGGLLLKDSNGTLIEPAEIGPPSELPNAGKGKRQHYQKTQTAQRLQKRACTENSWKGSEPYTKPADNVQIVLEAAVPGPGGIEVTRERTQSWSTSMDLGISDIISLGVSTEFTESVSISKSVTVDLVPGQSGKLGFTATLSCSTGKGQCDGEDVEGEVCWPKTIKDDHNDDDVAGTYHLIVIL</sequence>
<organism evidence="2 3">
    <name type="scientific">Karstenula rhodostoma CBS 690.94</name>
    <dbReference type="NCBI Taxonomy" id="1392251"/>
    <lineage>
        <taxon>Eukaryota</taxon>
        <taxon>Fungi</taxon>
        <taxon>Dikarya</taxon>
        <taxon>Ascomycota</taxon>
        <taxon>Pezizomycotina</taxon>
        <taxon>Dothideomycetes</taxon>
        <taxon>Pleosporomycetidae</taxon>
        <taxon>Pleosporales</taxon>
        <taxon>Massarineae</taxon>
        <taxon>Didymosphaeriaceae</taxon>
        <taxon>Karstenula</taxon>
    </lineage>
</organism>
<evidence type="ECO:0000313" key="2">
    <source>
        <dbReference type="EMBL" id="KAF2443134.1"/>
    </source>
</evidence>
<accession>A0A9P4U977</accession>
<comment type="caution">
    <text evidence="2">The sequence shown here is derived from an EMBL/GenBank/DDBJ whole genome shotgun (WGS) entry which is preliminary data.</text>
</comment>
<feature type="signal peptide" evidence="1">
    <location>
        <begin position="1"/>
        <end position="19"/>
    </location>
</feature>
<dbReference type="OrthoDB" id="3634414at2759"/>
<keyword evidence="3" id="KW-1185">Reference proteome</keyword>
<dbReference type="InterPro" id="IPR045702">
    <property type="entry name" value="DUF6060"/>
</dbReference>
<protein>
    <submittedName>
        <fullName evidence="2">Uncharacterized protein</fullName>
    </submittedName>
</protein>
<proteinExistence type="predicted"/>
<dbReference type="EMBL" id="MU001503">
    <property type="protein sequence ID" value="KAF2443134.1"/>
    <property type="molecule type" value="Genomic_DNA"/>
</dbReference>
<evidence type="ECO:0000256" key="1">
    <source>
        <dbReference type="SAM" id="SignalP"/>
    </source>
</evidence>
<dbReference type="AlphaFoldDB" id="A0A9P4U977"/>
<name>A0A9P4U977_9PLEO</name>
<keyword evidence="1" id="KW-0732">Signal</keyword>
<dbReference type="Proteomes" id="UP000799764">
    <property type="component" value="Unassembled WGS sequence"/>
</dbReference>
<dbReference type="Pfam" id="PF19535">
    <property type="entry name" value="DUF6060"/>
    <property type="match status" value="1"/>
</dbReference>
<feature type="chain" id="PRO_5040117083" evidence="1">
    <location>
        <begin position="20"/>
        <end position="336"/>
    </location>
</feature>